<protein>
    <recommendedName>
        <fullName evidence="3">Capsid protein</fullName>
    </recommendedName>
</protein>
<dbReference type="AlphaFoldDB" id="A0AAW0D7U1"/>
<evidence type="ECO:0008006" key="3">
    <source>
        <dbReference type="Google" id="ProtNLM"/>
    </source>
</evidence>
<accession>A0AAW0D7U1</accession>
<dbReference type="EMBL" id="JAYKXP010000018">
    <property type="protein sequence ID" value="KAK7047910.1"/>
    <property type="molecule type" value="Genomic_DNA"/>
</dbReference>
<sequence length="651" mass="73830">MLRTGPVFNLHYDPTNSLSSKHYEGEFSAYKAPDYVGDTLVAREASVQTLASGFNILSEGTSIQPLDPVERNEKDVTRLTYNSFNFQGDNPPAPGTKLRVPIIEYNLIQPSLETRPSWNYAYPLFSYRGRAADTDADPVYLFTGYNEKVATFVMPNTVFRYKDLEDRLRGSTDERARLFARDWRVALIGMEPHELQELYKKDNRDLEKRGLLPRLRDDIDVTSLDAIRVVHKEMAEALEGAGTVDNCSHFPVWDDRGTLLSPLTSAKFLGKLLAPLHSQLMDQTPSSNLPRFIFGRFCKLLYSAAVGPLPEWDVMARYWNKPIEPKVHFWYQLPAVLHNRLTAIAGYQWRKAIKTAHKNVWDAVSKDGMEQKFIPADEAKFLSGDLKGYHKLGSHPQGLYTVYVSDSDWGRMMEKYIRPSKWEMPTDGWDPTNQDLDIQENGLTWACVTKAKVANARFWGRATGQVQLMGAPASEMANRICLPKGGEQPKFEWLHRCAFSFGGVGGSDTGPDSAQATGNLVLGTAEANTTMMRYESYIKRLAHRQFLQQGGVYVYTSLDYPGTYKQKKVFWMAPTLRYKWAISTVKDNVPGTNYRVVNFPLFSRTRPTTFEVMMDRAVEKVIFDTIPYIYDALLETGNNGLGEADEIIPEV</sequence>
<comment type="caution">
    <text evidence="1">The sequence shown here is derived from an EMBL/GenBank/DDBJ whole genome shotgun (WGS) entry which is preliminary data.</text>
</comment>
<name>A0AAW0D7U1_9AGAR</name>
<evidence type="ECO:0000313" key="2">
    <source>
        <dbReference type="Proteomes" id="UP001383192"/>
    </source>
</evidence>
<keyword evidence="2" id="KW-1185">Reference proteome</keyword>
<organism evidence="1 2">
    <name type="scientific">Paramarasmius palmivorus</name>
    <dbReference type="NCBI Taxonomy" id="297713"/>
    <lineage>
        <taxon>Eukaryota</taxon>
        <taxon>Fungi</taxon>
        <taxon>Dikarya</taxon>
        <taxon>Basidiomycota</taxon>
        <taxon>Agaricomycotina</taxon>
        <taxon>Agaricomycetes</taxon>
        <taxon>Agaricomycetidae</taxon>
        <taxon>Agaricales</taxon>
        <taxon>Marasmiineae</taxon>
        <taxon>Marasmiaceae</taxon>
        <taxon>Paramarasmius</taxon>
    </lineage>
</organism>
<gene>
    <name evidence="1" type="ORF">VNI00_006238</name>
</gene>
<proteinExistence type="predicted"/>
<dbReference type="Proteomes" id="UP001383192">
    <property type="component" value="Unassembled WGS sequence"/>
</dbReference>
<evidence type="ECO:0000313" key="1">
    <source>
        <dbReference type="EMBL" id="KAK7047910.1"/>
    </source>
</evidence>
<reference evidence="1 2" key="1">
    <citation type="submission" date="2024-01" db="EMBL/GenBank/DDBJ databases">
        <title>A draft genome for a cacao thread blight-causing isolate of Paramarasmius palmivorus.</title>
        <authorList>
            <person name="Baruah I.K."/>
            <person name="Bukari Y."/>
            <person name="Amoako-Attah I."/>
            <person name="Meinhardt L.W."/>
            <person name="Bailey B.A."/>
            <person name="Cohen S.P."/>
        </authorList>
    </citation>
    <scope>NUCLEOTIDE SEQUENCE [LARGE SCALE GENOMIC DNA]</scope>
    <source>
        <strain evidence="1 2">GH-12</strain>
    </source>
</reference>